<reference evidence="1 2" key="1">
    <citation type="journal article" date="2018" name="Aquat. Microb. Ecol.">
        <title>Gammaproteobacterial methanotrophs dominate.</title>
        <authorList>
            <person name="Rissanen A.J."/>
            <person name="Saarenheimo J."/>
            <person name="Tiirola M."/>
            <person name="Peura S."/>
            <person name="Aalto S.L."/>
            <person name="Karvinen A."/>
            <person name="Nykanen H."/>
        </authorList>
    </citation>
    <scope>NUCLEOTIDE SEQUENCE [LARGE SCALE GENOMIC DNA]</scope>
    <source>
        <strain evidence="1">AMbin10</strain>
    </source>
</reference>
<evidence type="ECO:0000313" key="1">
    <source>
        <dbReference type="EMBL" id="PZN73049.1"/>
    </source>
</evidence>
<gene>
    <name evidence="1" type="ORF">DM484_23395</name>
</gene>
<proteinExistence type="predicted"/>
<name>A0A2W4QS75_9GAMM</name>
<evidence type="ECO:0000313" key="2">
    <source>
        <dbReference type="Proteomes" id="UP000249396"/>
    </source>
</evidence>
<organism evidence="1 2">
    <name type="scientific">Candidatus Methylumidiphilus alinenensis</name>
    <dbReference type="NCBI Taxonomy" id="2202197"/>
    <lineage>
        <taxon>Bacteria</taxon>
        <taxon>Pseudomonadati</taxon>
        <taxon>Pseudomonadota</taxon>
        <taxon>Gammaproteobacteria</taxon>
        <taxon>Methylococcales</taxon>
        <taxon>Candidatus Methylumidiphilus</taxon>
    </lineage>
</organism>
<accession>A0A2W4QS75</accession>
<protein>
    <submittedName>
        <fullName evidence="1">Uncharacterized protein</fullName>
    </submittedName>
</protein>
<dbReference type="EMBL" id="QJPH01000468">
    <property type="protein sequence ID" value="PZN73049.1"/>
    <property type="molecule type" value="Genomic_DNA"/>
</dbReference>
<dbReference type="Proteomes" id="UP000249396">
    <property type="component" value="Unassembled WGS sequence"/>
</dbReference>
<dbReference type="AlphaFoldDB" id="A0A2W4QS75"/>
<comment type="caution">
    <text evidence="1">The sequence shown here is derived from an EMBL/GenBank/DDBJ whole genome shotgun (WGS) entry which is preliminary data.</text>
</comment>
<sequence length="80" mass="8825">MSDEIIAEVRAIKDAIGAEFNCDLRALFDEIKQGEAELQAKGIRLVAPPLDPVNLPTTALQRTRFKMSGTSRQGLDKLEI</sequence>